<reference evidence="2" key="1">
    <citation type="journal article" date="2024" name="Antonie Van Leeuwenhoek">
        <title>Bradyrhizobium ontarionense sp. nov., a novel bacterial symbiont isolated from Aeschynomene indica (Indian jointvetch), harbours photosynthesis, nitrogen fixation and nitrous oxide (N2O) reductase genes.</title>
        <authorList>
            <person name="Bromfield E.S.P."/>
            <person name="Cloutier S."/>
        </authorList>
    </citation>
    <scope>NUCLEOTIDE SEQUENCE</scope>
    <source>
        <strain evidence="2">A19</strain>
    </source>
</reference>
<organism evidence="2 3">
    <name type="scientific">Bradyrhizobium ontarionense</name>
    <dbReference type="NCBI Taxonomy" id="2898149"/>
    <lineage>
        <taxon>Bacteria</taxon>
        <taxon>Pseudomonadati</taxon>
        <taxon>Pseudomonadota</taxon>
        <taxon>Alphaproteobacteria</taxon>
        <taxon>Hyphomicrobiales</taxon>
        <taxon>Nitrobacteraceae</taxon>
        <taxon>Bradyrhizobium</taxon>
    </lineage>
</organism>
<accession>A0ABY3RM96</accession>
<feature type="compositionally biased region" description="Basic and acidic residues" evidence="1">
    <location>
        <begin position="79"/>
        <end position="90"/>
    </location>
</feature>
<protein>
    <recommendedName>
        <fullName evidence="4">Phasin domain-containing protein</fullName>
    </recommendedName>
</protein>
<keyword evidence="3" id="KW-1185">Reference proteome</keyword>
<evidence type="ECO:0000256" key="1">
    <source>
        <dbReference type="SAM" id="MobiDB-lite"/>
    </source>
</evidence>
<sequence length="171" mass="18244">MPKRADSVAGLASSEGEELPVVPETETRLQERPGQESETRLPPVPPLELDAETALPSQLAELKPDVVPPPVEALAESNESERTATGEDRTAGASPKTDGPRRPAAGIEAYQALLMEMTRHNLDLAASFASMRSPLDLLGVATEFAGRRIDMYGRFTKAVADIATAPDAKAR</sequence>
<dbReference type="Proteomes" id="UP001431010">
    <property type="component" value="Chromosome"/>
</dbReference>
<evidence type="ECO:0000313" key="3">
    <source>
        <dbReference type="Proteomes" id="UP001431010"/>
    </source>
</evidence>
<evidence type="ECO:0008006" key="4">
    <source>
        <dbReference type="Google" id="ProtNLM"/>
    </source>
</evidence>
<name>A0ABY3RM96_9BRAD</name>
<dbReference type="EMBL" id="CP088156">
    <property type="protein sequence ID" value="UFZ07976.1"/>
    <property type="molecule type" value="Genomic_DNA"/>
</dbReference>
<gene>
    <name evidence="2" type="ORF">LQG66_17465</name>
</gene>
<dbReference type="RefSeq" id="WP_231327425.1">
    <property type="nucleotide sequence ID" value="NZ_CP088156.1"/>
</dbReference>
<feature type="region of interest" description="Disordered" evidence="1">
    <location>
        <begin position="1"/>
        <end position="103"/>
    </location>
</feature>
<feature type="compositionally biased region" description="Basic and acidic residues" evidence="1">
    <location>
        <begin position="25"/>
        <end position="39"/>
    </location>
</feature>
<evidence type="ECO:0000313" key="2">
    <source>
        <dbReference type="EMBL" id="UFZ07976.1"/>
    </source>
</evidence>
<proteinExistence type="predicted"/>